<reference evidence="1" key="1">
    <citation type="submission" date="2021-01" db="EMBL/GenBank/DDBJ databases">
        <authorList>
            <person name="Corre E."/>
            <person name="Pelletier E."/>
            <person name="Niang G."/>
            <person name="Scheremetjew M."/>
            <person name="Finn R."/>
            <person name="Kale V."/>
            <person name="Holt S."/>
            <person name="Cochrane G."/>
            <person name="Meng A."/>
            <person name="Brown T."/>
            <person name="Cohen L."/>
        </authorList>
    </citation>
    <scope>NUCLEOTIDE SEQUENCE</scope>
    <source>
        <strain evidence="1">CCMP1723</strain>
    </source>
</reference>
<organism evidence="1">
    <name type="scientific">Micromonas pusilla</name>
    <name type="common">Picoplanktonic green alga</name>
    <name type="synonym">Chromulina pusilla</name>
    <dbReference type="NCBI Taxonomy" id="38833"/>
    <lineage>
        <taxon>Eukaryota</taxon>
        <taxon>Viridiplantae</taxon>
        <taxon>Chlorophyta</taxon>
        <taxon>Mamiellophyceae</taxon>
        <taxon>Mamiellales</taxon>
        <taxon>Mamiellaceae</taxon>
        <taxon>Micromonas</taxon>
    </lineage>
</organism>
<name>A0A7S0NK43_MICPS</name>
<proteinExistence type="predicted"/>
<gene>
    <name evidence="1" type="ORF">MCOM1403_LOCUS6464</name>
</gene>
<dbReference type="AlphaFoldDB" id="A0A7S0NK43"/>
<dbReference type="EMBL" id="HBEQ01008076">
    <property type="protein sequence ID" value="CAD8519038.1"/>
    <property type="molecule type" value="Transcribed_RNA"/>
</dbReference>
<accession>A0A7S0NK43</accession>
<protein>
    <submittedName>
        <fullName evidence="1">Uncharacterized protein</fullName>
    </submittedName>
</protein>
<sequence>MFSSKKHERGAGRAVVSPVFSPRKAARKKCRTGSGEFCALTGRAARMRGRTEGGGRGGRWRQGRVGLFLTVSVRSRALDGARKVSLMARFALVTKRQEK</sequence>
<evidence type="ECO:0000313" key="1">
    <source>
        <dbReference type="EMBL" id="CAD8519038.1"/>
    </source>
</evidence>